<name>A0A8X7BS99_9ARAC</name>
<dbReference type="EMBL" id="BMAV01002486">
    <property type="protein sequence ID" value="GFY41403.1"/>
    <property type="molecule type" value="Genomic_DNA"/>
</dbReference>
<comment type="caution">
    <text evidence="1">The sequence shown here is derived from an EMBL/GenBank/DDBJ whole genome shotgun (WGS) entry which is preliminary data.</text>
</comment>
<sequence>MIAYFPVSISEFVPLIDGANPIPDTNLKASSSISPNSGPNAARFNKKGFKAWGVKLDDNQAEEKDLEVISVSRKIFKIS</sequence>
<dbReference type="Proteomes" id="UP000886998">
    <property type="component" value="Unassembled WGS sequence"/>
</dbReference>
<proteinExistence type="predicted"/>
<organism evidence="1 2">
    <name type="scientific">Trichonephila inaurata madagascariensis</name>
    <dbReference type="NCBI Taxonomy" id="2747483"/>
    <lineage>
        <taxon>Eukaryota</taxon>
        <taxon>Metazoa</taxon>
        <taxon>Ecdysozoa</taxon>
        <taxon>Arthropoda</taxon>
        <taxon>Chelicerata</taxon>
        <taxon>Arachnida</taxon>
        <taxon>Araneae</taxon>
        <taxon>Araneomorphae</taxon>
        <taxon>Entelegynae</taxon>
        <taxon>Araneoidea</taxon>
        <taxon>Nephilidae</taxon>
        <taxon>Trichonephila</taxon>
        <taxon>Trichonephila inaurata</taxon>
    </lineage>
</organism>
<reference evidence="1" key="1">
    <citation type="submission" date="2020-08" db="EMBL/GenBank/DDBJ databases">
        <title>Multicomponent nature underlies the extraordinary mechanical properties of spider dragline silk.</title>
        <authorList>
            <person name="Kono N."/>
            <person name="Nakamura H."/>
            <person name="Mori M."/>
            <person name="Yoshida Y."/>
            <person name="Ohtoshi R."/>
            <person name="Malay A.D."/>
            <person name="Moran D.A.P."/>
            <person name="Tomita M."/>
            <person name="Numata K."/>
            <person name="Arakawa K."/>
        </authorList>
    </citation>
    <scope>NUCLEOTIDE SEQUENCE</scope>
</reference>
<evidence type="ECO:0000313" key="2">
    <source>
        <dbReference type="Proteomes" id="UP000886998"/>
    </source>
</evidence>
<evidence type="ECO:0000313" key="1">
    <source>
        <dbReference type="EMBL" id="GFY41403.1"/>
    </source>
</evidence>
<gene>
    <name evidence="1" type="ORF">TNIN_49661</name>
</gene>
<dbReference type="AlphaFoldDB" id="A0A8X7BS99"/>
<protein>
    <submittedName>
        <fullName evidence="1">Uncharacterized protein</fullName>
    </submittedName>
</protein>
<accession>A0A8X7BS99</accession>
<keyword evidence="2" id="KW-1185">Reference proteome</keyword>